<dbReference type="RefSeq" id="WP_193534439.1">
    <property type="nucleotide sequence ID" value="NZ_JADCLJ010000007.1"/>
</dbReference>
<dbReference type="PROSITE" id="PS51257">
    <property type="entry name" value="PROKAR_LIPOPROTEIN"/>
    <property type="match status" value="1"/>
</dbReference>
<reference evidence="1 2" key="1">
    <citation type="submission" date="2020-10" db="EMBL/GenBank/DDBJ databases">
        <title>Bacillus sp. HD4P25, an endophyte from a halophyte.</title>
        <authorList>
            <person name="Sun J.-Q."/>
        </authorList>
    </citation>
    <scope>NUCLEOTIDE SEQUENCE [LARGE SCALE GENOMIC DNA]</scope>
    <source>
        <strain evidence="1 2">YIM 93174</strain>
    </source>
</reference>
<sequence>MVKIYDYKKGLVSIRILKLSLFVISLLLLSGCFESSSKTEIEHFSTKEKALEHFIKKEKIKGNIDLITTTNKDQLLLTHWTNNTYFVGELKEDEKGYYAERISNYFQMESSGFGWELSALNGNEYTIFLQKSNEPNFIKLSNEKLFVSILIGHTLSTNSKNETNAIKDFDTIKSD</sequence>
<accession>A0ABR9QEN5</accession>
<dbReference type="EMBL" id="JADCLJ010000007">
    <property type="protein sequence ID" value="MBE4906953.1"/>
    <property type="molecule type" value="Genomic_DNA"/>
</dbReference>
<evidence type="ECO:0000313" key="2">
    <source>
        <dbReference type="Proteomes" id="UP001516662"/>
    </source>
</evidence>
<dbReference type="Proteomes" id="UP001516662">
    <property type="component" value="Unassembled WGS sequence"/>
</dbReference>
<organism evidence="1 2">
    <name type="scientific">Litchfieldia luteola</name>
    <dbReference type="NCBI Taxonomy" id="682179"/>
    <lineage>
        <taxon>Bacteria</taxon>
        <taxon>Bacillati</taxon>
        <taxon>Bacillota</taxon>
        <taxon>Bacilli</taxon>
        <taxon>Bacillales</taxon>
        <taxon>Bacillaceae</taxon>
        <taxon>Litchfieldia</taxon>
    </lineage>
</organism>
<gene>
    <name evidence="1" type="ORF">IMZ08_02635</name>
</gene>
<protein>
    <recommendedName>
        <fullName evidence="3">Lipoprotein</fullName>
    </recommendedName>
</protein>
<evidence type="ECO:0000313" key="1">
    <source>
        <dbReference type="EMBL" id="MBE4906953.1"/>
    </source>
</evidence>
<comment type="caution">
    <text evidence="1">The sequence shown here is derived from an EMBL/GenBank/DDBJ whole genome shotgun (WGS) entry which is preliminary data.</text>
</comment>
<name>A0ABR9QEN5_9BACI</name>
<keyword evidence="2" id="KW-1185">Reference proteome</keyword>
<proteinExistence type="predicted"/>
<evidence type="ECO:0008006" key="3">
    <source>
        <dbReference type="Google" id="ProtNLM"/>
    </source>
</evidence>